<feature type="transmembrane region" description="Helical" evidence="1">
    <location>
        <begin position="99"/>
        <end position="116"/>
    </location>
</feature>
<dbReference type="PANTHER" id="PTHR31061">
    <property type="entry name" value="LD22376P"/>
    <property type="match status" value="1"/>
</dbReference>
<evidence type="ECO:0008006" key="4">
    <source>
        <dbReference type="Google" id="ProtNLM"/>
    </source>
</evidence>
<feature type="transmembrane region" description="Helical" evidence="1">
    <location>
        <begin position="306"/>
        <end position="324"/>
    </location>
</feature>
<gene>
    <name evidence="2" type="ORF">HMPREF1068_02054</name>
</gene>
<dbReference type="PATRIC" id="fig|997884.3.peg.2089"/>
<feature type="transmembrane region" description="Helical" evidence="1">
    <location>
        <begin position="151"/>
        <end position="168"/>
    </location>
</feature>
<feature type="transmembrane region" description="Helical" evidence="1">
    <location>
        <begin position="210"/>
        <end position="233"/>
    </location>
</feature>
<dbReference type="EMBL" id="AGXS01000015">
    <property type="protein sequence ID" value="EIY52507.1"/>
    <property type="molecule type" value="Genomic_DNA"/>
</dbReference>
<evidence type="ECO:0000313" key="2">
    <source>
        <dbReference type="EMBL" id="EIY52507.1"/>
    </source>
</evidence>
<dbReference type="eggNOG" id="COG4299">
    <property type="taxonomic scope" value="Bacteria"/>
</dbReference>
<dbReference type="Proteomes" id="UP000003089">
    <property type="component" value="Unassembled WGS sequence"/>
</dbReference>
<comment type="caution">
    <text evidence="2">The sequence shown here is derived from an EMBL/GenBank/DDBJ whole genome shotgun (WGS) entry which is preliminary data.</text>
</comment>
<evidence type="ECO:0000313" key="3">
    <source>
        <dbReference type="Proteomes" id="UP000003089"/>
    </source>
</evidence>
<feature type="transmembrane region" description="Helical" evidence="1">
    <location>
        <begin position="344"/>
        <end position="365"/>
    </location>
</feature>
<dbReference type="RefSeq" id="WP_007485146.1">
    <property type="nucleotide sequence ID" value="NZ_JH724314.1"/>
</dbReference>
<accession>I8XQZ5</accession>
<dbReference type="AlphaFoldDB" id="I8XQZ5"/>
<proteinExistence type="predicted"/>
<feature type="transmembrane region" description="Helical" evidence="1">
    <location>
        <begin position="245"/>
        <end position="264"/>
    </location>
</feature>
<feature type="transmembrane region" description="Helical" evidence="1">
    <location>
        <begin position="12"/>
        <end position="33"/>
    </location>
</feature>
<feature type="transmembrane region" description="Helical" evidence="1">
    <location>
        <begin position="122"/>
        <end position="144"/>
    </location>
</feature>
<reference evidence="2 3" key="1">
    <citation type="submission" date="2012-02" db="EMBL/GenBank/DDBJ databases">
        <title>The Genome Sequence of Bacteroides nordii CL02T12C05.</title>
        <authorList>
            <consortium name="The Broad Institute Genome Sequencing Platform"/>
            <person name="Earl A."/>
            <person name="Ward D."/>
            <person name="Feldgarden M."/>
            <person name="Gevers D."/>
            <person name="Zitomersky N.L."/>
            <person name="Coyne M.J."/>
            <person name="Comstock L.E."/>
            <person name="Young S.K."/>
            <person name="Zeng Q."/>
            <person name="Gargeya S."/>
            <person name="Fitzgerald M."/>
            <person name="Haas B."/>
            <person name="Abouelleil A."/>
            <person name="Alvarado L."/>
            <person name="Arachchi H.M."/>
            <person name="Berlin A."/>
            <person name="Chapman S.B."/>
            <person name="Gearin G."/>
            <person name="Goldberg J."/>
            <person name="Griggs A."/>
            <person name="Gujja S."/>
            <person name="Hansen M."/>
            <person name="Heiman D."/>
            <person name="Howarth C."/>
            <person name="Larimer J."/>
            <person name="Lui A."/>
            <person name="MacDonald P.J.P."/>
            <person name="McCowen C."/>
            <person name="Montmayeur A."/>
            <person name="Murphy C."/>
            <person name="Neiman D."/>
            <person name="Pearson M."/>
            <person name="Priest M."/>
            <person name="Roberts A."/>
            <person name="Saif S."/>
            <person name="Shea T."/>
            <person name="Sisk P."/>
            <person name="Stolte C."/>
            <person name="Sykes S."/>
            <person name="Wortman J."/>
            <person name="Nusbaum C."/>
            <person name="Birren B."/>
        </authorList>
    </citation>
    <scope>NUCLEOTIDE SEQUENCE [LARGE SCALE GENOMIC DNA]</scope>
    <source>
        <strain evidence="2 3">CL02T12C05</strain>
    </source>
</reference>
<sequence>MATANKRLASLDLLRGFDLFCLLMLQPILMTWLEIENNPSLDPITNQFTHVEWQGVAFWDLIMPLFMFMSGITIPFAMSKYKQGEKIDRHFYFRLFKRFFVLFFLGWVVQGNLLALDIRQFHIFANTLQAIAVGYVVAALLYVWCSFRTQISFTVLCFITYLLVFATIGDMNYEPGTNIAEEIDRCVLGSLRDGVTWTNGTWSFDSSYHYTWILSSLNFIVTVMLGSFAGHILRLRKEPVQRLKVLLLTGGFLVAVALLMDPLFPIIKRIWSSSMTLFYGGVCFLLMGIFYYLIDIKGWKSGAVNWLNYYGMNSIVAYCLFEVVNFRSISDSLFFGLEQWFGVYYPLVGICFQSAIVLLIVKWMYDHKIFLKA</sequence>
<evidence type="ECO:0000256" key="1">
    <source>
        <dbReference type="SAM" id="Phobius"/>
    </source>
</evidence>
<protein>
    <recommendedName>
        <fullName evidence="4">DUF5009 domain-containing protein</fullName>
    </recommendedName>
</protein>
<dbReference type="STRING" id="997884.HMPREF1068_02054"/>
<name>I8XQZ5_9BACE</name>
<keyword evidence="1" id="KW-0472">Membrane</keyword>
<dbReference type="HOGENOM" id="CLU_029171_4_0_10"/>
<organism evidence="2 3">
    <name type="scientific">Bacteroides nordii CL02T12C05</name>
    <dbReference type="NCBI Taxonomy" id="997884"/>
    <lineage>
        <taxon>Bacteria</taxon>
        <taxon>Pseudomonadati</taxon>
        <taxon>Bacteroidota</taxon>
        <taxon>Bacteroidia</taxon>
        <taxon>Bacteroidales</taxon>
        <taxon>Bacteroidaceae</taxon>
        <taxon>Bacteroides</taxon>
    </lineage>
</organism>
<keyword evidence="3" id="KW-1185">Reference proteome</keyword>
<keyword evidence="1" id="KW-1133">Transmembrane helix</keyword>
<dbReference type="PANTHER" id="PTHR31061:SF24">
    <property type="entry name" value="LD22376P"/>
    <property type="match status" value="1"/>
</dbReference>
<keyword evidence="1" id="KW-0812">Transmembrane</keyword>
<feature type="transmembrane region" description="Helical" evidence="1">
    <location>
        <begin position="53"/>
        <end position="78"/>
    </location>
</feature>
<feature type="transmembrane region" description="Helical" evidence="1">
    <location>
        <begin position="276"/>
        <end position="294"/>
    </location>
</feature>